<organism evidence="3 4">
    <name type="scientific">Schaalia odontolytica</name>
    <dbReference type="NCBI Taxonomy" id="1660"/>
    <lineage>
        <taxon>Bacteria</taxon>
        <taxon>Bacillati</taxon>
        <taxon>Actinomycetota</taxon>
        <taxon>Actinomycetes</taxon>
        <taxon>Actinomycetales</taxon>
        <taxon>Actinomycetaceae</taxon>
        <taxon>Schaalia</taxon>
    </lineage>
</organism>
<evidence type="ECO:0000313" key="4">
    <source>
        <dbReference type="Proteomes" id="UP000234198"/>
    </source>
</evidence>
<reference evidence="3 4" key="1">
    <citation type="submission" date="2017-12" db="EMBL/GenBank/DDBJ databases">
        <title>Phylogenetic diversity of female urinary microbiome.</title>
        <authorList>
            <person name="Thomas-White K."/>
            <person name="Wolfe A.J."/>
        </authorList>
    </citation>
    <scope>NUCLEOTIDE SEQUENCE [LARGE SCALE GENOMIC DNA]</scope>
    <source>
        <strain evidence="3 4">UMB0018</strain>
    </source>
</reference>
<dbReference type="PROSITE" id="PS50966">
    <property type="entry name" value="ZF_SWIM"/>
    <property type="match status" value="1"/>
</dbReference>
<comment type="caution">
    <text evidence="3">The sequence shown here is derived from an EMBL/GenBank/DDBJ whole genome shotgun (WGS) entry which is preliminary data.</text>
</comment>
<dbReference type="EMBL" id="PKKM01000017">
    <property type="protein sequence ID" value="PKY63717.1"/>
    <property type="molecule type" value="Genomic_DNA"/>
</dbReference>
<evidence type="ECO:0000259" key="2">
    <source>
        <dbReference type="PROSITE" id="PS50966"/>
    </source>
</evidence>
<dbReference type="Proteomes" id="UP000234198">
    <property type="component" value="Unassembled WGS sequence"/>
</dbReference>
<protein>
    <recommendedName>
        <fullName evidence="2">SWIM-type domain-containing protein</fullName>
    </recommendedName>
</protein>
<evidence type="ECO:0000256" key="1">
    <source>
        <dbReference type="PROSITE-ProRule" id="PRU00325"/>
    </source>
</evidence>
<accession>A0A2I1HXX7</accession>
<keyword evidence="1" id="KW-0479">Metal-binding</keyword>
<keyword evidence="1" id="KW-0862">Zinc</keyword>
<dbReference type="Pfam" id="PF04434">
    <property type="entry name" value="SWIM"/>
    <property type="match status" value="1"/>
</dbReference>
<dbReference type="AlphaFoldDB" id="A0A2I1HXX7"/>
<evidence type="ECO:0000313" key="3">
    <source>
        <dbReference type="EMBL" id="PKY63717.1"/>
    </source>
</evidence>
<dbReference type="InterPro" id="IPR007527">
    <property type="entry name" value="Znf_SWIM"/>
</dbReference>
<gene>
    <name evidence="3" type="ORF">CYJ22_09530</name>
</gene>
<sequence length="464" mass="49209">MDFELAYRYAAASRLEEGGGLALATSGGSTPEGEAAHPFFFSGFMERPDVVAAGLLAVARVARTRFYVPPGMVVAPGGGLTRIGMLDPVVTSTAEGLRFESFSVCCGVYARLDVEASALDATHRAVGVTNVDVNQPLRAALASLRAGEPLHLDVGEEGLTATTLDEEVSEEKVPLSLRWLKGFAETQMLSSAMMALHVLNTAQARAFVRGLPRTSATGTVMWAGRAVRGLRLGTRPAPGAACVAGPERLRVFEPLLHLIISLEAYGPPVDAGSEPVASLWVARMPGARLSVGLSPAKSRGFSGEGAVLASLGDPRVEEDADMLSALLSFEPRIDTERMAARAGLAPDRVAGGLALLASSGQVGFDVTEGAYFHRPLPVRPDALTAMHPRLAGARTLIERGAVTREEGARFRVSSGANRYRVEVPADPYAIGEYRCTCPWWMKHRGGRGPCKHVLAVSTLIKEDQ</sequence>
<dbReference type="RefSeq" id="WP_101602439.1">
    <property type="nucleotide sequence ID" value="NZ_PKKM01000017.1"/>
</dbReference>
<proteinExistence type="predicted"/>
<dbReference type="GO" id="GO:0008270">
    <property type="term" value="F:zinc ion binding"/>
    <property type="evidence" value="ECO:0007669"/>
    <property type="project" value="UniProtKB-KW"/>
</dbReference>
<feature type="domain" description="SWIM-type" evidence="2">
    <location>
        <begin position="419"/>
        <end position="461"/>
    </location>
</feature>
<name>A0A2I1HXX7_9ACTO</name>
<keyword evidence="1" id="KW-0863">Zinc-finger</keyword>